<dbReference type="HOGENOM" id="CLU_158796_0_0_1"/>
<reference evidence="2" key="2">
    <citation type="submission" date="2015-01" db="EMBL/GenBank/DDBJ databases">
        <title>Evolutionary Origins and Diversification of the Mycorrhizal Mutualists.</title>
        <authorList>
            <consortium name="DOE Joint Genome Institute"/>
            <consortium name="Mycorrhizal Genomics Consortium"/>
            <person name="Kohler A."/>
            <person name="Kuo A."/>
            <person name="Nagy L.G."/>
            <person name="Floudas D."/>
            <person name="Copeland A."/>
            <person name="Barry K.W."/>
            <person name="Cichocki N."/>
            <person name="Veneault-Fourrey C."/>
            <person name="LaButti K."/>
            <person name="Lindquist E.A."/>
            <person name="Lipzen A."/>
            <person name="Lundell T."/>
            <person name="Morin E."/>
            <person name="Murat C."/>
            <person name="Riley R."/>
            <person name="Ohm R."/>
            <person name="Sun H."/>
            <person name="Tunlid A."/>
            <person name="Henrissat B."/>
            <person name="Grigoriev I.V."/>
            <person name="Hibbett D.S."/>
            <person name="Martin F."/>
        </authorList>
    </citation>
    <scope>NUCLEOTIDE SEQUENCE [LARGE SCALE GENOMIC DNA]</scope>
    <source>
        <strain evidence="2">441</strain>
    </source>
</reference>
<dbReference type="Proteomes" id="UP000054018">
    <property type="component" value="Unassembled WGS sequence"/>
</dbReference>
<gene>
    <name evidence="1" type="ORF">PISMIDRAFT_102772</name>
</gene>
<organism evidence="1 2">
    <name type="scientific">Pisolithus microcarpus 441</name>
    <dbReference type="NCBI Taxonomy" id="765257"/>
    <lineage>
        <taxon>Eukaryota</taxon>
        <taxon>Fungi</taxon>
        <taxon>Dikarya</taxon>
        <taxon>Basidiomycota</taxon>
        <taxon>Agaricomycotina</taxon>
        <taxon>Agaricomycetes</taxon>
        <taxon>Agaricomycetidae</taxon>
        <taxon>Boletales</taxon>
        <taxon>Sclerodermatineae</taxon>
        <taxon>Pisolithaceae</taxon>
        <taxon>Pisolithus</taxon>
    </lineage>
</organism>
<accession>A0A0C9YZS1</accession>
<evidence type="ECO:0000313" key="2">
    <source>
        <dbReference type="Proteomes" id="UP000054018"/>
    </source>
</evidence>
<protein>
    <submittedName>
        <fullName evidence="1">Uncharacterized protein</fullName>
    </submittedName>
</protein>
<dbReference type="EMBL" id="KN833741">
    <property type="protein sequence ID" value="KIK22281.1"/>
    <property type="molecule type" value="Genomic_DNA"/>
</dbReference>
<keyword evidence="2" id="KW-1185">Reference proteome</keyword>
<evidence type="ECO:0000313" key="1">
    <source>
        <dbReference type="EMBL" id="KIK22281.1"/>
    </source>
</evidence>
<dbReference type="OrthoDB" id="2686015at2759"/>
<dbReference type="AlphaFoldDB" id="A0A0C9YZS1"/>
<sequence length="117" mass="13378">MNSYIHHCIVPTPCSSMEAYLLLEVTQSDHQILLKWKDLAYEIVHCNTITLQLNCIVLEWAERDLHTVDEHISHICLTIRQSGHPVAPVYAMQESWPCSPENGKSFVFQALCFLILG</sequence>
<reference evidence="1 2" key="1">
    <citation type="submission" date="2014-04" db="EMBL/GenBank/DDBJ databases">
        <authorList>
            <consortium name="DOE Joint Genome Institute"/>
            <person name="Kuo A."/>
            <person name="Kohler A."/>
            <person name="Costa M.D."/>
            <person name="Nagy L.G."/>
            <person name="Floudas D."/>
            <person name="Copeland A."/>
            <person name="Barry K.W."/>
            <person name="Cichocki N."/>
            <person name="Veneault-Fourrey C."/>
            <person name="LaButti K."/>
            <person name="Lindquist E.A."/>
            <person name="Lipzen A."/>
            <person name="Lundell T."/>
            <person name="Morin E."/>
            <person name="Murat C."/>
            <person name="Sun H."/>
            <person name="Tunlid A."/>
            <person name="Henrissat B."/>
            <person name="Grigoriev I.V."/>
            <person name="Hibbett D.S."/>
            <person name="Martin F."/>
            <person name="Nordberg H.P."/>
            <person name="Cantor M.N."/>
            <person name="Hua S.X."/>
        </authorList>
    </citation>
    <scope>NUCLEOTIDE SEQUENCE [LARGE SCALE GENOMIC DNA]</scope>
    <source>
        <strain evidence="1 2">441</strain>
    </source>
</reference>
<proteinExistence type="predicted"/>
<name>A0A0C9YZS1_9AGAM</name>